<evidence type="ECO:0000313" key="3">
    <source>
        <dbReference type="Proteomes" id="UP000068167"/>
    </source>
</evidence>
<feature type="compositionally biased region" description="Pro residues" evidence="1">
    <location>
        <begin position="18"/>
        <end position="29"/>
    </location>
</feature>
<dbReference type="KEGG" id="mpk:VL20_195"/>
<proteinExistence type="predicted"/>
<dbReference type="AlphaFoldDB" id="A0A0K1RUE3"/>
<protein>
    <submittedName>
        <fullName evidence="2">Uncharacterized protein</fullName>
    </submittedName>
</protein>
<sequence length="44" mass="4688">MLIVGIFANVRCSLPTFSPHPTPHTPHPAPLVLGPEKGSISLTR</sequence>
<gene>
    <name evidence="2" type="ORF">VL20_195</name>
</gene>
<name>A0A0K1RUE3_9CHRO</name>
<feature type="region of interest" description="Disordered" evidence="1">
    <location>
        <begin position="18"/>
        <end position="44"/>
    </location>
</feature>
<dbReference type="PATRIC" id="fig|1638788.3.peg.197"/>
<reference evidence="2 3" key="1">
    <citation type="journal article" date="2016" name="Stand. Genomic Sci.">
        <title>Complete genome sequence and genomic characterization of Microcystis panniformis FACHB 1757 by third-generation sequencing.</title>
        <authorList>
            <person name="Zhang J.Y."/>
            <person name="Guan R."/>
            <person name="Zhang H.J."/>
            <person name="Li H."/>
            <person name="Xiao P."/>
            <person name="Yu G.L."/>
            <person name="Du L."/>
            <person name="Cao D.M."/>
            <person name="Zhu B.C."/>
            <person name="Li R.H."/>
            <person name="Lu Z.H."/>
        </authorList>
    </citation>
    <scope>NUCLEOTIDE SEQUENCE [LARGE SCALE GENOMIC DNA]</scope>
    <source>
        <strain evidence="2 3">FACHB-1757</strain>
    </source>
</reference>
<evidence type="ECO:0000313" key="2">
    <source>
        <dbReference type="EMBL" id="AKV65430.1"/>
    </source>
</evidence>
<keyword evidence="3" id="KW-1185">Reference proteome</keyword>
<accession>A0A0K1RUE3</accession>
<dbReference type="Proteomes" id="UP000068167">
    <property type="component" value="Chromosome"/>
</dbReference>
<organism evidence="2 3">
    <name type="scientific">Microcystis panniformis FACHB-1757</name>
    <dbReference type="NCBI Taxonomy" id="1638788"/>
    <lineage>
        <taxon>Bacteria</taxon>
        <taxon>Bacillati</taxon>
        <taxon>Cyanobacteriota</taxon>
        <taxon>Cyanophyceae</taxon>
        <taxon>Oscillatoriophycideae</taxon>
        <taxon>Chroococcales</taxon>
        <taxon>Microcystaceae</taxon>
        <taxon>Microcystis</taxon>
    </lineage>
</organism>
<dbReference type="EMBL" id="CP011339">
    <property type="protein sequence ID" value="AKV65430.1"/>
    <property type="molecule type" value="Genomic_DNA"/>
</dbReference>
<evidence type="ECO:0000256" key="1">
    <source>
        <dbReference type="SAM" id="MobiDB-lite"/>
    </source>
</evidence>